<reference evidence="5 6" key="1">
    <citation type="submission" date="2021-06" db="EMBL/GenBank/DDBJ databases">
        <title>Caerostris darwini draft genome.</title>
        <authorList>
            <person name="Kono N."/>
            <person name="Arakawa K."/>
        </authorList>
    </citation>
    <scope>NUCLEOTIDE SEQUENCE [LARGE SCALE GENOMIC DNA]</scope>
</reference>
<dbReference type="PANTHER" id="PTHR16055:SF2">
    <property type="entry name" value="INTEGRATOR COMPLEX SUBUNIT 10"/>
    <property type="match status" value="1"/>
</dbReference>
<dbReference type="Pfam" id="PF21045">
    <property type="entry name" value="INT10"/>
    <property type="match status" value="1"/>
</dbReference>
<dbReference type="PANTHER" id="PTHR16055">
    <property type="entry name" value="INTEGRATOR COMPLEX SUBUNIT 10"/>
    <property type="match status" value="1"/>
</dbReference>
<organism evidence="5 6">
    <name type="scientific">Caerostris darwini</name>
    <dbReference type="NCBI Taxonomy" id="1538125"/>
    <lineage>
        <taxon>Eukaryota</taxon>
        <taxon>Metazoa</taxon>
        <taxon>Ecdysozoa</taxon>
        <taxon>Arthropoda</taxon>
        <taxon>Chelicerata</taxon>
        <taxon>Arachnida</taxon>
        <taxon>Araneae</taxon>
        <taxon>Araneomorphae</taxon>
        <taxon>Entelegynae</taxon>
        <taxon>Araneoidea</taxon>
        <taxon>Araneidae</taxon>
        <taxon>Caerostris</taxon>
    </lineage>
</organism>
<evidence type="ECO:0000256" key="2">
    <source>
        <dbReference type="ARBA" id="ARBA00010391"/>
    </source>
</evidence>
<proteinExistence type="inferred from homology"/>
<comment type="caution">
    <text evidence="5">The sequence shown here is derived from an EMBL/GenBank/DDBJ whole genome shotgun (WGS) entry which is preliminary data.</text>
</comment>
<dbReference type="InterPro" id="IPR026164">
    <property type="entry name" value="Int_cplx_su10"/>
</dbReference>
<evidence type="ECO:0000256" key="3">
    <source>
        <dbReference type="ARBA" id="ARBA00016811"/>
    </source>
</evidence>
<evidence type="ECO:0000256" key="4">
    <source>
        <dbReference type="ARBA" id="ARBA00023242"/>
    </source>
</evidence>
<protein>
    <recommendedName>
        <fullName evidence="3">Integrator complex subunit 10</fullName>
    </recommendedName>
</protein>
<sequence>MATESEDCYIIEPEEDENRKKTETSLISKTLHTSETDPKYWMIFAKSLFPEASIFVYECYREACEENDLYEIVKYFGELIEKFPETVNGELNSIVQDLHSDSDSFIRKVFELLPADIQHKAMLAVTQNASSLEERCELMLLFLKQMYYPKIFESAYDLIYTLRCAEQAPEIPVTVNYFRKMLVCDVFLLLLQMPQVDKELEFNLLEEAIEFYACCIFKPPTAENLEIVKSLQLCNIFPSRRFQRLLNLLEALAIRNNWDYPNIYKYPLNKKLLFIFLSKLRNKDKYIFQNNVQIIEISTPEELFFSVCFTFFYCLYDFARYIFPQNSPTFYEGRCSYFLVEGIVMSEEKTPWSRCPGPEFHETERGYD</sequence>
<evidence type="ECO:0000256" key="1">
    <source>
        <dbReference type="ARBA" id="ARBA00004123"/>
    </source>
</evidence>
<comment type="subcellular location">
    <subcellularLocation>
        <location evidence="1">Nucleus</location>
    </subcellularLocation>
</comment>
<keyword evidence="6" id="KW-1185">Reference proteome</keyword>
<dbReference type="GO" id="GO:0032039">
    <property type="term" value="C:integrator complex"/>
    <property type="evidence" value="ECO:0007669"/>
    <property type="project" value="InterPro"/>
</dbReference>
<accession>A0AAV4R3A8</accession>
<dbReference type="Proteomes" id="UP001054837">
    <property type="component" value="Unassembled WGS sequence"/>
</dbReference>
<dbReference type="EMBL" id="BPLQ01005477">
    <property type="protein sequence ID" value="GIY15111.1"/>
    <property type="molecule type" value="Genomic_DNA"/>
</dbReference>
<dbReference type="GO" id="GO:0016180">
    <property type="term" value="P:snRNA processing"/>
    <property type="evidence" value="ECO:0007669"/>
    <property type="project" value="InterPro"/>
</dbReference>
<gene>
    <name evidence="5" type="primary">ints10_2</name>
    <name evidence="5" type="ORF">CDAR_102451</name>
</gene>
<evidence type="ECO:0000313" key="6">
    <source>
        <dbReference type="Proteomes" id="UP001054837"/>
    </source>
</evidence>
<comment type="similarity">
    <text evidence="2">Belongs to the Integrator subunit 10 family.</text>
</comment>
<name>A0AAV4R3A8_9ARAC</name>
<evidence type="ECO:0000313" key="5">
    <source>
        <dbReference type="EMBL" id="GIY15111.1"/>
    </source>
</evidence>
<keyword evidence="4" id="KW-0539">Nucleus</keyword>
<dbReference type="AlphaFoldDB" id="A0AAV4R3A8"/>